<proteinExistence type="inferred from homology"/>
<dbReference type="FunFam" id="1.20.1050.10:FF:000018">
    <property type="entry name" value="Glutathione S-transferase U20"/>
    <property type="match status" value="1"/>
</dbReference>
<evidence type="ECO:0000256" key="1">
    <source>
        <dbReference type="ARBA" id="ARBA00012452"/>
    </source>
</evidence>
<dbReference type="SUPFAM" id="SSF52833">
    <property type="entry name" value="Thioredoxin-like"/>
    <property type="match status" value="1"/>
</dbReference>
<dbReference type="InterPro" id="IPR045074">
    <property type="entry name" value="GST_C_Tau"/>
</dbReference>
<feature type="domain" description="GST C-terminal" evidence="6">
    <location>
        <begin position="90"/>
        <end position="221"/>
    </location>
</feature>
<evidence type="ECO:0000259" key="5">
    <source>
        <dbReference type="PROSITE" id="PS50404"/>
    </source>
</evidence>
<dbReference type="InterPro" id="IPR036249">
    <property type="entry name" value="Thioredoxin-like_sf"/>
</dbReference>
<dbReference type="SFLD" id="SFLDG00358">
    <property type="entry name" value="Main_(cytGST)"/>
    <property type="match status" value="1"/>
</dbReference>
<evidence type="ECO:0000256" key="2">
    <source>
        <dbReference type="ARBA" id="ARBA00022679"/>
    </source>
</evidence>
<dbReference type="Gene3D" id="1.20.1050.10">
    <property type="match status" value="1"/>
</dbReference>
<gene>
    <name evidence="7" type="ORF">GIB67_006061</name>
</gene>
<dbReference type="InterPro" id="IPR004045">
    <property type="entry name" value="Glutathione_S-Trfase_N"/>
</dbReference>
<evidence type="ECO:0000313" key="8">
    <source>
        <dbReference type="Proteomes" id="UP000541444"/>
    </source>
</evidence>
<dbReference type="PROSITE" id="PS50405">
    <property type="entry name" value="GST_CTER"/>
    <property type="match status" value="1"/>
</dbReference>
<keyword evidence="8" id="KW-1185">Reference proteome</keyword>
<dbReference type="OrthoDB" id="202840at2759"/>
<organism evidence="7 8">
    <name type="scientific">Kingdonia uniflora</name>
    <dbReference type="NCBI Taxonomy" id="39325"/>
    <lineage>
        <taxon>Eukaryota</taxon>
        <taxon>Viridiplantae</taxon>
        <taxon>Streptophyta</taxon>
        <taxon>Embryophyta</taxon>
        <taxon>Tracheophyta</taxon>
        <taxon>Spermatophyta</taxon>
        <taxon>Magnoliopsida</taxon>
        <taxon>Ranunculales</taxon>
        <taxon>Circaeasteraceae</taxon>
        <taxon>Kingdonia</taxon>
    </lineage>
</organism>
<dbReference type="SUPFAM" id="SSF47616">
    <property type="entry name" value="GST C-terminal domain-like"/>
    <property type="match status" value="1"/>
</dbReference>
<dbReference type="EC" id="2.5.1.18" evidence="1"/>
<dbReference type="SFLD" id="SFLDG01152">
    <property type="entry name" value="Main.3:_Omega-_and_Tau-like"/>
    <property type="match status" value="1"/>
</dbReference>
<dbReference type="GO" id="GO:0006749">
    <property type="term" value="P:glutathione metabolic process"/>
    <property type="evidence" value="ECO:0007669"/>
    <property type="project" value="InterPro"/>
</dbReference>
<dbReference type="Gene3D" id="3.40.30.10">
    <property type="entry name" value="Glutaredoxin"/>
    <property type="match status" value="1"/>
</dbReference>
<evidence type="ECO:0000256" key="3">
    <source>
        <dbReference type="ARBA" id="ARBA00047960"/>
    </source>
</evidence>
<dbReference type="GO" id="GO:0004364">
    <property type="term" value="F:glutathione transferase activity"/>
    <property type="evidence" value="ECO:0007669"/>
    <property type="project" value="UniProtKB-EC"/>
</dbReference>
<dbReference type="Proteomes" id="UP000541444">
    <property type="component" value="Unassembled WGS sequence"/>
</dbReference>
<evidence type="ECO:0000259" key="6">
    <source>
        <dbReference type="PROSITE" id="PS50405"/>
    </source>
</evidence>
<dbReference type="PANTHER" id="PTHR11260">
    <property type="entry name" value="GLUTATHIONE S-TRANSFERASE, GST, SUPERFAMILY, GST DOMAIN CONTAINING"/>
    <property type="match status" value="1"/>
</dbReference>
<comment type="caution">
    <text evidence="7">The sequence shown here is derived from an EMBL/GenBank/DDBJ whole genome shotgun (WGS) entry which is preliminary data.</text>
</comment>
<sequence>MSTDKVILLDFWVSPFSLRPKIALAEKSVEFEIKEEADLLGNKSDLLLQSNPIYGKVPVLIHKGKPICESTIIVSYIDETWPTPALLPPCAYGKSTARFWADYIDKKLFDAGSKIWMAKGEEAIKVAKKEFIEILKVLEGVLGEKDYCSGESFGFLDIITISLASWFYAFEQYGDFKIEDECPKFSAWMKRCFQRESVAKFVPEPTKVYEFVGMLRKMYGIE</sequence>
<evidence type="ECO:0000256" key="4">
    <source>
        <dbReference type="RuleBase" id="RU003494"/>
    </source>
</evidence>
<reference evidence="7 8" key="1">
    <citation type="journal article" date="2020" name="IScience">
        <title>Genome Sequencing of the Endangered Kingdonia uniflora (Circaeasteraceae, Ranunculales) Reveals Potential Mechanisms of Evolutionary Specialization.</title>
        <authorList>
            <person name="Sun Y."/>
            <person name="Deng T."/>
            <person name="Zhang A."/>
            <person name="Moore M.J."/>
            <person name="Landis J.B."/>
            <person name="Lin N."/>
            <person name="Zhang H."/>
            <person name="Zhang X."/>
            <person name="Huang J."/>
            <person name="Zhang X."/>
            <person name="Sun H."/>
            <person name="Wang H."/>
        </authorList>
    </citation>
    <scope>NUCLEOTIDE SEQUENCE [LARGE SCALE GENOMIC DNA]</scope>
    <source>
        <strain evidence="7">TB1705</strain>
        <tissue evidence="7">Leaf</tissue>
    </source>
</reference>
<evidence type="ECO:0000313" key="7">
    <source>
        <dbReference type="EMBL" id="KAF6144569.1"/>
    </source>
</evidence>
<dbReference type="InterPro" id="IPR004046">
    <property type="entry name" value="GST_C"/>
</dbReference>
<protein>
    <recommendedName>
        <fullName evidence="1">glutathione transferase</fullName>
        <ecNumber evidence="1">2.5.1.18</ecNumber>
    </recommendedName>
</protein>
<dbReference type="CDD" id="cd03058">
    <property type="entry name" value="GST_N_Tau"/>
    <property type="match status" value="1"/>
</dbReference>
<dbReference type="InterPro" id="IPR010987">
    <property type="entry name" value="Glutathione-S-Trfase_C-like"/>
</dbReference>
<dbReference type="InterPro" id="IPR040079">
    <property type="entry name" value="Glutathione_S-Trfase"/>
</dbReference>
<dbReference type="AlphaFoldDB" id="A0A7J7LPS5"/>
<dbReference type="EMBL" id="JACGCM010002114">
    <property type="protein sequence ID" value="KAF6144569.1"/>
    <property type="molecule type" value="Genomic_DNA"/>
</dbReference>
<dbReference type="CDD" id="cd03185">
    <property type="entry name" value="GST_C_Tau"/>
    <property type="match status" value="1"/>
</dbReference>
<comment type="catalytic activity">
    <reaction evidence="3">
        <text>RX + glutathione = an S-substituted glutathione + a halide anion + H(+)</text>
        <dbReference type="Rhea" id="RHEA:16437"/>
        <dbReference type="ChEBI" id="CHEBI:15378"/>
        <dbReference type="ChEBI" id="CHEBI:16042"/>
        <dbReference type="ChEBI" id="CHEBI:17792"/>
        <dbReference type="ChEBI" id="CHEBI:57925"/>
        <dbReference type="ChEBI" id="CHEBI:90779"/>
        <dbReference type="EC" id="2.5.1.18"/>
    </reaction>
</comment>
<keyword evidence="2" id="KW-0808">Transferase</keyword>
<dbReference type="FunFam" id="3.40.30.10:FF:000014">
    <property type="entry name" value="Tau class glutathione S-transferase"/>
    <property type="match status" value="1"/>
</dbReference>
<dbReference type="Pfam" id="PF00043">
    <property type="entry name" value="GST_C"/>
    <property type="match status" value="1"/>
</dbReference>
<accession>A0A7J7LPS5</accession>
<comment type="similarity">
    <text evidence="4">Belongs to the GST superfamily.</text>
</comment>
<dbReference type="InterPro" id="IPR045073">
    <property type="entry name" value="Omega/Tau-like"/>
</dbReference>
<dbReference type="PANTHER" id="PTHR11260:SF547">
    <property type="entry name" value="GLUTATHIONE S-TRANSFERASE"/>
    <property type="match status" value="1"/>
</dbReference>
<dbReference type="Pfam" id="PF02798">
    <property type="entry name" value="GST_N"/>
    <property type="match status" value="1"/>
</dbReference>
<dbReference type="InterPro" id="IPR036282">
    <property type="entry name" value="Glutathione-S-Trfase_C_sf"/>
</dbReference>
<name>A0A7J7LPS5_9MAGN</name>
<feature type="domain" description="GST N-terminal" evidence="5">
    <location>
        <begin position="4"/>
        <end position="85"/>
    </location>
</feature>
<dbReference type="GO" id="GO:0005737">
    <property type="term" value="C:cytoplasm"/>
    <property type="evidence" value="ECO:0007669"/>
    <property type="project" value="TreeGrafter"/>
</dbReference>
<dbReference type="PROSITE" id="PS50404">
    <property type="entry name" value="GST_NTER"/>
    <property type="match status" value="1"/>
</dbReference>
<dbReference type="SFLD" id="SFLDS00019">
    <property type="entry name" value="Glutathione_Transferase_(cytos"/>
    <property type="match status" value="1"/>
</dbReference>